<evidence type="ECO:0000313" key="3">
    <source>
        <dbReference type="Proteomes" id="UP001498398"/>
    </source>
</evidence>
<dbReference type="Proteomes" id="UP001498398">
    <property type="component" value="Unassembled WGS sequence"/>
</dbReference>
<feature type="chain" id="PRO_5045753667" evidence="1">
    <location>
        <begin position="19"/>
        <end position="180"/>
    </location>
</feature>
<name>A0ABR1IQ58_9AGAR</name>
<evidence type="ECO:0000256" key="1">
    <source>
        <dbReference type="SAM" id="SignalP"/>
    </source>
</evidence>
<gene>
    <name evidence="2" type="ORF">VKT23_018598</name>
</gene>
<comment type="caution">
    <text evidence="2">The sequence shown here is derived from an EMBL/GenBank/DDBJ whole genome shotgun (WGS) entry which is preliminary data.</text>
</comment>
<protein>
    <submittedName>
        <fullName evidence="2">Uncharacterized protein</fullName>
    </submittedName>
</protein>
<keyword evidence="1" id="KW-0732">Signal</keyword>
<dbReference type="EMBL" id="JBANRG010000086">
    <property type="protein sequence ID" value="KAK7437353.1"/>
    <property type="molecule type" value="Genomic_DNA"/>
</dbReference>
<proteinExistence type="predicted"/>
<keyword evidence="3" id="KW-1185">Reference proteome</keyword>
<feature type="signal peptide" evidence="1">
    <location>
        <begin position="1"/>
        <end position="18"/>
    </location>
</feature>
<reference evidence="2 3" key="1">
    <citation type="submission" date="2024-01" db="EMBL/GenBank/DDBJ databases">
        <title>A draft genome for the cacao thread blight pathogen Marasmiellus scandens.</title>
        <authorList>
            <person name="Baruah I.K."/>
            <person name="Leung J."/>
            <person name="Bukari Y."/>
            <person name="Amoako-Attah I."/>
            <person name="Meinhardt L.W."/>
            <person name="Bailey B.A."/>
            <person name="Cohen S.P."/>
        </authorList>
    </citation>
    <scope>NUCLEOTIDE SEQUENCE [LARGE SCALE GENOMIC DNA]</scope>
    <source>
        <strain evidence="2 3">GH-19</strain>
    </source>
</reference>
<evidence type="ECO:0000313" key="2">
    <source>
        <dbReference type="EMBL" id="KAK7437353.1"/>
    </source>
</evidence>
<organism evidence="2 3">
    <name type="scientific">Marasmiellus scandens</name>
    <dbReference type="NCBI Taxonomy" id="2682957"/>
    <lineage>
        <taxon>Eukaryota</taxon>
        <taxon>Fungi</taxon>
        <taxon>Dikarya</taxon>
        <taxon>Basidiomycota</taxon>
        <taxon>Agaricomycotina</taxon>
        <taxon>Agaricomycetes</taxon>
        <taxon>Agaricomycetidae</taxon>
        <taxon>Agaricales</taxon>
        <taxon>Marasmiineae</taxon>
        <taxon>Omphalotaceae</taxon>
        <taxon>Marasmiellus</taxon>
    </lineage>
</organism>
<accession>A0ABR1IQ58</accession>
<sequence length="180" mass="20305">MAATSCLCSLITLIKGLGKVQYYIHLCPKKGESQDKWIEQLELGEFLHGKKLDEHEWKIMCGSCQGVNNYFNYHSSKQKHKLNESSESFSKHSRKDCEIDLTVGVKGIFLPTNADDLVWTGDRGMILKTYAPAILEDGKSILQEEVSYLEQISSDFGFVEGTNEHIIFLDPDTPDILSTI</sequence>